<dbReference type="Proteomes" id="UP000285776">
    <property type="component" value="Unassembled WGS sequence"/>
</dbReference>
<accession>A0AA92UA60</accession>
<name>A0AA92UA60_9BACT</name>
<organism evidence="1 2">
    <name type="scientific">Segatella copri</name>
    <dbReference type="NCBI Taxonomy" id="165179"/>
    <lineage>
        <taxon>Bacteria</taxon>
        <taxon>Pseudomonadati</taxon>
        <taxon>Bacteroidota</taxon>
        <taxon>Bacteroidia</taxon>
        <taxon>Bacteroidales</taxon>
        <taxon>Prevotellaceae</taxon>
        <taxon>Segatella</taxon>
    </lineage>
</organism>
<evidence type="ECO:0000313" key="1">
    <source>
        <dbReference type="EMBL" id="RGW78210.1"/>
    </source>
</evidence>
<gene>
    <name evidence="1" type="ORF">DWV53_09580</name>
</gene>
<protein>
    <submittedName>
        <fullName evidence="1">Uncharacterized protein</fullName>
    </submittedName>
</protein>
<proteinExistence type="predicted"/>
<dbReference type="EMBL" id="QSAV01000029">
    <property type="protein sequence ID" value="RGW78210.1"/>
    <property type="molecule type" value="Genomic_DNA"/>
</dbReference>
<sequence length="110" mass="11366">MRIKGYSEAPEAIAQDMVSGNANLGIVLDMELQPLGYLCVAEQPLGGVIVLVGILYALGGEADACGVGNGIVAHGRGIALLGCDVDFGMGITKDFVFATTGKDERQYDGC</sequence>
<evidence type="ECO:0000313" key="2">
    <source>
        <dbReference type="Proteomes" id="UP000285776"/>
    </source>
</evidence>
<reference evidence="1 2" key="1">
    <citation type="submission" date="2018-08" db="EMBL/GenBank/DDBJ databases">
        <title>A genome reference for cultivated species of the human gut microbiota.</title>
        <authorList>
            <person name="Zou Y."/>
            <person name="Xue W."/>
            <person name="Luo G."/>
        </authorList>
    </citation>
    <scope>NUCLEOTIDE SEQUENCE [LARGE SCALE GENOMIC DNA]</scope>
    <source>
        <strain evidence="1 2">AF10-17</strain>
    </source>
</reference>
<dbReference type="RefSeq" id="WP_118153193.1">
    <property type="nucleotide sequence ID" value="NZ_QSAV01000029.1"/>
</dbReference>
<comment type="caution">
    <text evidence="1">The sequence shown here is derived from an EMBL/GenBank/DDBJ whole genome shotgun (WGS) entry which is preliminary data.</text>
</comment>
<dbReference type="AlphaFoldDB" id="A0AA92UA60"/>